<evidence type="ECO:0000256" key="6">
    <source>
        <dbReference type="ARBA" id="ARBA00023136"/>
    </source>
</evidence>
<keyword evidence="11" id="KW-1185">Reference proteome</keyword>
<dbReference type="InterPro" id="IPR003591">
    <property type="entry name" value="Leu-rich_rpt_typical-subtyp"/>
</dbReference>
<dbReference type="Gene3D" id="3.80.10.10">
    <property type="entry name" value="Ribonuclease Inhibitor"/>
    <property type="match status" value="2"/>
</dbReference>
<proteinExistence type="predicted"/>
<evidence type="ECO:0000256" key="8">
    <source>
        <dbReference type="SAM" id="SignalP"/>
    </source>
</evidence>
<dbReference type="PANTHER" id="PTHR48006">
    <property type="entry name" value="LEUCINE-RICH REPEAT-CONTAINING PROTEIN DDB_G0281931-RELATED"/>
    <property type="match status" value="1"/>
</dbReference>
<name>A0AAV2ET27_9ROSI</name>
<dbReference type="Gene3D" id="1.10.510.10">
    <property type="entry name" value="Transferase(Phosphotransferase) domain 1"/>
    <property type="match status" value="1"/>
</dbReference>
<organism evidence="10 11">
    <name type="scientific">Linum trigynum</name>
    <dbReference type="NCBI Taxonomy" id="586398"/>
    <lineage>
        <taxon>Eukaryota</taxon>
        <taxon>Viridiplantae</taxon>
        <taxon>Streptophyta</taxon>
        <taxon>Embryophyta</taxon>
        <taxon>Tracheophyta</taxon>
        <taxon>Spermatophyta</taxon>
        <taxon>Magnoliopsida</taxon>
        <taxon>eudicotyledons</taxon>
        <taxon>Gunneridae</taxon>
        <taxon>Pentapetalae</taxon>
        <taxon>rosids</taxon>
        <taxon>fabids</taxon>
        <taxon>Malpighiales</taxon>
        <taxon>Linaceae</taxon>
        <taxon>Linum</taxon>
    </lineage>
</organism>
<feature type="transmembrane region" description="Helical" evidence="7">
    <location>
        <begin position="376"/>
        <end position="400"/>
    </location>
</feature>
<evidence type="ECO:0000256" key="4">
    <source>
        <dbReference type="ARBA" id="ARBA00022737"/>
    </source>
</evidence>
<sequence length="757" mass="83107">MMVRCLLLLPLVLTWSLLSQSTHQLQPSQRQVLLQLRKHLEYPTQLEAWNTPGADLCYSTPSRMVNISCQDNFVTELTIMGDKPSSNSNQTLSSTFSMDSFVATLARLTSLRVLSLVSLGIWGPLPDKIHRLSSLQHLDLSSNHLFGILPPKISTMVKLQTLILDDNFFNHTALPTSLFDPPLSNLTVLSLRNNKFRGPLLGNSLEALTKLQVLDLSVNSFDSDLPLLPKGILMAILSNNSFQGKIPRQYSQLTQLQHLDVSFNEIVGEVPASVVSLSNIRFLNLGSNMLSGPIPNSLRCGQNLQFVDISNNRLTGGLPSSSCLVTTGSEKSRLVKLGGNCLSSSLDRQQYPQSYCMELPVAVAREQSQGRRSRSVGVIVGVVAAVVAMVALLGLGFVVVGRKYCFREVSERHLLHKVGVQDNPPVASGFSPELLSTARFITEVSKVGDSQGLPACRSFGTQELKKATNNFDSSTFLGQGYYGKLYKGRLEDGTQVVIRCLPTSKKYTTRNLKLRLDLLAKLRHPHLVCLLGHCIDNGGSQDDYRVDQVFLVYEHISNGNLQTHLFEESPGKALNWSERLAAVIGVAKAVHFLHTGVIPGFFNNRLKTHNILVNEHGMAKLGDYGLSIVTDEPRSSMDNEGLGSWQTSKDEDDIHGFGFILLQSLTSNSVSAERDEFLAQKLAACTSQESRAELINPTVLATASQESLATVISITDKCISPESASCRPSFEDILWNLQYAAQVQATSDEQRPADLVS</sequence>
<evidence type="ECO:0000256" key="3">
    <source>
        <dbReference type="ARBA" id="ARBA00022692"/>
    </source>
</evidence>
<evidence type="ECO:0000313" key="10">
    <source>
        <dbReference type="EMBL" id="CAL1389066.1"/>
    </source>
</evidence>
<evidence type="ECO:0000256" key="5">
    <source>
        <dbReference type="ARBA" id="ARBA00022989"/>
    </source>
</evidence>
<evidence type="ECO:0000256" key="1">
    <source>
        <dbReference type="ARBA" id="ARBA00004479"/>
    </source>
</evidence>
<dbReference type="FunFam" id="3.80.10.10:FF:000380">
    <property type="entry name" value="Putative inactive leucine-rich repeat receptor-like protein kinase"/>
    <property type="match status" value="1"/>
</dbReference>
<dbReference type="GO" id="GO:0004672">
    <property type="term" value="F:protein kinase activity"/>
    <property type="evidence" value="ECO:0007669"/>
    <property type="project" value="InterPro"/>
</dbReference>
<dbReference type="SUPFAM" id="SSF56112">
    <property type="entry name" value="Protein kinase-like (PK-like)"/>
    <property type="match status" value="1"/>
</dbReference>
<keyword evidence="8" id="KW-0732">Signal</keyword>
<dbReference type="GO" id="GO:0005524">
    <property type="term" value="F:ATP binding"/>
    <property type="evidence" value="ECO:0007669"/>
    <property type="project" value="InterPro"/>
</dbReference>
<protein>
    <recommendedName>
        <fullName evidence="9">Protein kinase domain-containing protein</fullName>
    </recommendedName>
</protein>
<accession>A0AAV2ET27</accession>
<comment type="subcellular location">
    <subcellularLocation>
        <location evidence="1">Membrane</location>
        <topology evidence="1">Single-pass type I membrane protein</topology>
    </subcellularLocation>
</comment>
<dbReference type="InterPro" id="IPR000719">
    <property type="entry name" value="Prot_kinase_dom"/>
</dbReference>
<dbReference type="SMART" id="SM00369">
    <property type="entry name" value="LRR_TYP"/>
    <property type="match status" value="5"/>
</dbReference>
<dbReference type="AlphaFoldDB" id="A0AAV2ET27"/>
<dbReference type="PROSITE" id="PS50011">
    <property type="entry name" value="PROTEIN_KINASE_DOM"/>
    <property type="match status" value="1"/>
</dbReference>
<feature type="domain" description="Protein kinase" evidence="9">
    <location>
        <begin position="471"/>
        <end position="757"/>
    </location>
</feature>
<keyword evidence="4" id="KW-0677">Repeat</keyword>
<keyword evidence="5 7" id="KW-1133">Transmembrane helix</keyword>
<feature type="signal peptide" evidence="8">
    <location>
        <begin position="1"/>
        <end position="19"/>
    </location>
</feature>
<dbReference type="GO" id="GO:0016020">
    <property type="term" value="C:membrane"/>
    <property type="evidence" value="ECO:0007669"/>
    <property type="project" value="UniProtKB-SubCell"/>
</dbReference>
<feature type="chain" id="PRO_5043472146" description="Protein kinase domain-containing protein" evidence="8">
    <location>
        <begin position="20"/>
        <end position="757"/>
    </location>
</feature>
<reference evidence="10 11" key="1">
    <citation type="submission" date="2024-04" db="EMBL/GenBank/DDBJ databases">
        <authorList>
            <person name="Fracassetti M."/>
        </authorList>
    </citation>
    <scope>NUCLEOTIDE SEQUENCE [LARGE SCALE GENOMIC DNA]</scope>
</reference>
<dbReference type="PANTHER" id="PTHR48006:SF80">
    <property type="entry name" value="PROTEIN KINASE DOMAIN-CONTAINING PROTEIN"/>
    <property type="match status" value="1"/>
</dbReference>
<keyword evidence="3 7" id="KW-0812">Transmembrane</keyword>
<dbReference type="Gene3D" id="3.30.200.20">
    <property type="entry name" value="Phosphorylase Kinase, domain 1"/>
    <property type="match status" value="1"/>
</dbReference>
<dbReference type="InterPro" id="IPR011009">
    <property type="entry name" value="Kinase-like_dom_sf"/>
</dbReference>
<dbReference type="Proteomes" id="UP001497516">
    <property type="component" value="Chromosome 5"/>
</dbReference>
<evidence type="ECO:0000313" key="11">
    <source>
        <dbReference type="Proteomes" id="UP001497516"/>
    </source>
</evidence>
<gene>
    <name evidence="10" type="ORF">LTRI10_LOCUS29953</name>
</gene>
<dbReference type="EMBL" id="OZ034818">
    <property type="protein sequence ID" value="CAL1389066.1"/>
    <property type="molecule type" value="Genomic_DNA"/>
</dbReference>
<evidence type="ECO:0000256" key="7">
    <source>
        <dbReference type="SAM" id="Phobius"/>
    </source>
</evidence>
<keyword evidence="2" id="KW-0433">Leucine-rich repeat</keyword>
<evidence type="ECO:0000256" key="2">
    <source>
        <dbReference type="ARBA" id="ARBA00022614"/>
    </source>
</evidence>
<dbReference type="InterPro" id="IPR051824">
    <property type="entry name" value="LRR_Rcpt-Like_S/T_Kinase"/>
</dbReference>
<dbReference type="InterPro" id="IPR001611">
    <property type="entry name" value="Leu-rich_rpt"/>
</dbReference>
<evidence type="ECO:0000259" key="9">
    <source>
        <dbReference type="PROSITE" id="PS50011"/>
    </source>
</evidence>
<dbReference type="InterPro" id="IPR001245">
    <property type="entry name" value="Ser-Thr/Tyr_kinase_cat_dom"/>
</dbReference>
<dbReference type="SUPFAM" id="SSF52058">
    <property type="entry name" value="L domain-like"/>
    <property type="match status" value="1"/>
</dbReference>
<dbReference type="FunFam" id="1.10.510.10:FF:000657">
    <property type="entry name" value="Putative inactive leucine-rich repeat receptor-like protein kinase"/>
    <property type="match status" value="1"/>
</dbReference>
<keyword evidence="6 7" id="KW-0472">Membrane</keyword>
<dbReference type="Pfam" id="PF00560">
    <property type="entry name" value="LRR_1"/>
    <property type="match status" value="3"/>
</dbReference>
<dbReference type="InterPro" id="IPR032675">
    <property type="entry name" value="LRR_dom_sf"/>
</dbReference>
<dbReference type="Pfam" id="PF07714">
    <property type="entry name" value="PK_Tyr_Ser-Thr"/>
    <property type="match status" value="1"/>
</dbReference>